<keyword evidence="1" id="KW-0175">Coiled coil</keyword>
<evidence type="ECO:0000313" key="3">
    <source>
        <dbReference type="Proteomes" id="UP000324015"/>
    </source>
</evidence>
<evidence type="ECO:0000313" key="2">
    <source>
        <dbReference type="EMBL" id="QES45213.1"/>
    </source>
</evidence>
<accession>A0A5P2CS29</accession>
<dbReference type="EMBL" id="CP029191">
    <property type="protein sequence ID" value="QES45213.1"/>
    <property type="molecule type" value="Genomic_DNA"/>
</dbReference>
<organism evidence="2 3">
    <name type="scientific">Streptomyces venezuelae</name>
    <dbReference type="NCBI Taxonomy" id="54571"/>
    <lineage>
        <taxon>Bacteria</taxon>
        <taxon>Bacillati</taxon>
        <taxon>Actinomycetota</taxon>
        <taxon>Actinomycetes</taxon>
        <taxon>Kitasatosporales</taxon>
        <taxon>Streptomycetaceae</taxon>
        <taxon>Streptomyces</taxon>
    </lineage>
</organism>
<gene>
    <name evidence="2" type="ORF">DEJ49_33275</name>
</gene>
<reference evidence="2 3" key="1">
    <citation type="submission" date="2018-05" db="EMBL/GenBank/DDBJ databases">
        <title>Streptomyces venezuelae.</title>
        <authorList>
            <person name="Kim W."/>
            <person name="Lee N."/>
            <person name="Cho B.-K."/>
        </authorList>
    </citation>
    <scope>NUCLEOTIDE SEQUENCE [LARGE SCALE GENOMIC DNA]</scope>
    <source>
        <strain evidence="2 3">ATCC 14585</strain>
    </source>
</reference>
<feature type="coiled-coil region" evidence="1">
    <location>
        <begin position="44"/>
        <end position="71"/>
    </location>
</feature>
<evidence type="ECO:0000256" key="1">
    <source>
        <dbReference type="SAM" id="Coils"/>
    </source>
</evidence>
<sequence length="146" mass="16740">MKEPKQHIVIESDFGPDDPICGECGDNWPCRTWRRWTTSKDYRIAELEAAVKRLTDRAGDQERQLHRLEQVVREDSNILRNGIFRAVSDLGRHGRMGDLTLDRTRDDIDITPPGAMWRERTAGPVELTVTYEGLDGRTWVNGHPDG</sequence>
<dbReference type="AlphaFoldDB" id="A0A5P2CS29"/>
<name>A0A5P2CS29_STRVZ</name>
<dbReference type="RefSeq" id="WP_150187525.1">
    <property type="nucleotide sequence ID" value="NZ_CP029191.1"/>
</dbReference>
<proteinExistence type="predicted"/>
<protein>
    <submittedName>
        <fullName evidence="2">Uncharacterized protein</fullName>
    </submittedName>
</protein>
<dbReference type="Proteomes" id="UP000324015">
    <property type="component" value="Chromosome"/>
</dbReference>